<dbReference type="STRING" id="930152.SAMN05216565_111119"/>
<dbReference type="PANTHER" id="PTHR43420:SF41">
    <property type="entry name" value="IAA ACETYLTRANSFERASE"/>
    <property type="match status" value="1"/>
</dbReference>
<evidence type="ECO:0000256" key="1">
    <source>
        <dbReference type="ARBA" id="ARBA00022679"/>
    </source>
</evidence>
<dbReference type="InterPro" id="IPR050680">
    <property type="entry name" value="YpeA/RimI_acetyltransf"/>
</dbReference>
<dbReference type="Proteomes" id="UP000199159">
    <property type="component" value="Unassembled WGS sequence"/>
</dbReference>
<dbReference type="SUPFAM" id="SSF55729">
    <property type="entry name" value="Acyl-CoA N-acyltransferases (Nat)"/>
    <property type="match status" value="1"/>
</dbReference>
<evidence type="ECO:0000256" key="2">
    <source>
        <dbReference type="ARBA" id="ARBA00023315"/>
    </source>
</evidence>
<dbReference type="Pfam" id="PF00583">
    <property type="entry name" value="Acetyltransf_1"/>
    <property type="match status" value="1"/>
</dbReference>
<gene>
    <name evidence="4" type="ORF">SAMN05216565_111119</name>
</gene>
<dbReference type="GO" id="GO:0016747">
    <property type="term" value="F:acyltransferase activity, transferring groups other than amino-acyl groups"/>
    <property type="evidence" value="ECO:0007669"/>
    <property type="project" value="InterPro"/>
</dbReference>
<feature type="domain" description="N-acetyltransferase" evidence="3">
    <location>
        <begin position="1"/>
        <end position="140"/>
    </location>
</feature>
<dbReference type="Gene3D" id="3.40.630.30">
    <property type="match status" value="1"/>
</dbReference>
<protein>
    <submittedName>
        <fullName evidence="4">L-amino acid N-acyltransferase YncA</fullName>
    </submittedName>
</protein>
<keyword evidence="1 4" id="KW-0808">Transferase</keyword>
<dbReference type="EMBL" id="FNJU01000011">
    <property type="protein sequence ID" value="SDP90184.1"/>
    <property type="molecule type" value="Genomic_DNA"/>
</dbReference>
<dbReference type="OrthoDB" id="156739at2"/>
<sequence>MTIRRATHNEIAIIRSYGDKVRDEASLGYLANSPYAAEELKGFNDYFISEDKGVIQGWVLVGESFDYYTSQTTGMILELYVFKEHRNRGLGKILIKSALSYFKHLGLNRIHLNVFSGNHAKKLYEKLGFKEVSTVMEKKI</sequence>
<name>A0A1H0WHI2_9BACI</name>
<evidence type="ECO:0000259" key="3">
    <source>
        <dbReference type="PROSITE" id="PS51186"/>
    </source>
</evidence>
<keyword evidence="2 4" id="KW-0012">Acyltransferase</keyword>
<reference evidence="5" key="1">
    <citation type="submission" date="2016-10" db="EMBL/GenBank/DDBJ databases">
        <authorList>
            <person name="Varghese N."/>
            <person name="Submissions S."/>
        </authorList>
    </citation>
    <scope>NUCLEOTIDE SEQUENCE [LARGE SCALE GENOMIC DNA]</scope>
    <source>
        <strain evidence="5">IBRC-M10078</strain>
    </source>
</reference>
<accession>A0A1H0WHI2</accession>
<dbReference type="CDD" id="cd04301">
    <property type="entry name" value="NAT_SF"/>
    <property type="match status" value="1"/>
</dbReference>
<dbReference type="InterPro" id="IPR016181">
    <property type="entry name" value="Acyl_CoA_acyltransferase"/>
</dbReference>
<dbReference type="PROSITE" id="PS51186">
    <property type="entry name" value="GNAT"/>
    <property type="match status" value="1"/>
</dbReference>
<evidence type="ECO:0000313" key="5">
    <source>
        <dbReference type="Proteomes" id="UP000199159"/>
    </source>
</evidence>
<dbReference type="PANTHER" id="PTHR43420">
    <property type="entry name" value="ACETYLTRANSFERASE"/>
    <property type="match status" value="1"/>
</dbReference>
<dbReference type="RefSeq" id="WP_090857694.1">
    <property type="nucleotide sequence ID" value="NZ_FNJU01000011.1"/>
</dbReference>
<dbReference type="AlphaFoldDB" id="A0A1H0WHI2"/>
<organism evidence="4 5">
    <name type="scientific">Litchfieldia salsa</name>
    <dbReference type="NCBI Taxonomy" id="930152"/>
    <lineage>
        <taxon>Bacteria</taxon>
        <taxon>Bacillati</taxon>
        <taxon>Bacillota</taxon>
        <taxon>Bacilli</taxon>
        <taxon>Bacillales</taxon>
        <taxon>Bacillaceae</taxon>
        <taxon>Litchfieldia</taxon>
    </lineage>
</organism>
<proteinExistence type="predicted"/>
<keyword evidence="5" id="KW-1185">Reference proteome</keyword>
<dbReference type="InterPro" id="IPR000182">
    <property type="entry name" value="GNAT_dom"/>
</dbReference>
<evidence type="ECO:0000313" key="4">
    <source>
        <dbReference type="EMBL" id="SDP90184.1"/>
    </source>
</evidence>